<accession>A0A4Y3TNC7</accession>
<dbReference type="HAMAP" id="MF_00472">
    <property type="entry name" value="UbiG"/>
    <property type="match status" value="1"/>
</dbReference>
<feature type="binding site" evidence="5">
    <location>
        <position position="105"/>
    </location>
    <ligand>
        <name>S-adenosyl-L-methionine</name>
        <dbReference type="ChEBI" id="CHEBI:59789"/>
    </ligand>
</feature>
<feature type="binding site" evidence="5">
    <location>
        <position position="60"/>
    </location>
    <ligand>
        <name>S-adenosyl-L-methionine</name>
        <dbReference type="ChEBI" id="CHEBI:59789"/>
    </ligand>
</feature>
<dbReference type="PANTHER" id="PTHR43464:SF19">
    <property type="entry name" value="UBIQUINONE BIOSYNTHESIS O-METHYLTRANSFERASE, MITOCHONDRIAL"/>
    <property type="match status" value="1"/>
</dbReference>
<dbReference type="Pfam" id="PF13489">
    <property type="entry name" value="Methyltransf_23"/>
    <property type="match status" value="1"/>
</dbReference>
<dbReference type="GO" id="GO:0032259">
    <property type="term" value="P:methylation"/>
    <property type="evidence" value="ECO:0007669"/>
    <property type="project" value="UniProtKB-KW"/>
</dbReference>
<evidence type="ECO:0000313" key="7">
    <source>
        <dbReference type="EMBL" id="GEB84521.1"/>
    </source>
</evidence>
<dbReference type="InterPro" id="IPR010233">
    <property type="entry name" value="UbiG_MeTrfase"/>
</dbReference>
<comment type="caution">
    <text evidence="7">The sequence shown here is derived from an EMBL/GenBank/DDBJ whole genome shotgun (WGS) entry which is preliminary data.</text>
</comment>
<evidence type="ECO:0000313" key="8">
    <source>
        <dbReference type="Proteomes" id="UP000317730"/>
    </source>
</evidence>
<dbReference type="GO" id="GO:0010420">
    <property type="term" value="F:polyprenyldihydroxybenzoate methyltransferase activity"/>
    <property type="evidence" value="ECO:0007669"/>
    <property type="project" value="InterPro"/>
</dbReference>
<evidence type="ECO:0000256" key="5">
    <source>
        <dbReference type="HAMAP-Rule" id="MF_00472"/>
    </source>
</evidence>
<dbReference type="EC" id="2.1.1.64" evidence="5"/>
<sequence>MPATSAPTDMPQDMPLNAAPSPATNTSVCPEEIARFSALAQQWWDPAGPMRPLHAMNTVRTEWINRHLPLRGRTTRRVRLLDIGCGAGLASESLATAGHDVLGLDASADGIAAARAHLEAHPLPAGSGPLTYRNGSAEDLVAEGQHFDAVIALEIIEHVTDPEAFMHLLSALVEPGGTVIVSTMNRTLRSFAIGKVGAEYLLRLLPVGTHDWKKFIRPSDLARQARAAGLDMQTISGLTPGPAGWANSWKETRDLSVNYIASFIKR</sequence>
<organism evidence="7 8">
    <name type="scientific">Acetobacter peroxydans</name>
    <dbReference type="NCBI Taxonomy" id="104098"/>
    <lineage>
        <taxon>Bacteria</taxon>
        <taxon>Pseudomonadati</taxon>
        <taxon>Pseudomonadota</taxon>
        <taxon>Alphaproteobacteria</taxon>
        <taxon>Acetobacterales</taxon>
        <taxon>Acetobacteraceae</taxon>
        <taxon>Acetobacter</taxon>
    </lineage>
</organism>
<dbReference type="Proteomes" id="UP000317730">
    <property type="component" value="Unassembled WGS sequence"/>
</dbReference>
<keyword evidence="4 5" id="KW-0949">S-adenosyl-L-methionine</keyword>
<dbReference type="EMBL" id="BJMV01000001">
    <property type="protein sequence ID" value="GEB84521.1"/>
    <property type="molecule type" value="Genomic_DNA"/>
</dbReference>
<dbReference type="PANTHER" id="PTHR43464">
    <property type="entry name" value="METHYLTRANSFERASE"/>
    <property type="match status" value="1"/>
</dbReference>
<dbReference type="EC" id="2.1.1.222" evidence="5"/>
<dbReference type="CDD" id="cd02440">
    <property type="entry name" value="AdoMet_MTases"/>
    <property type="match status" value="1"/>
</dbReference>
<reference evidence="7 8" key="1">
    <citation type="submission" date="2019-06" db="EMBL/GenBank/DDBJ databases">
        <title>Whole genome shotgun sequence of Acetobacter peroxydans NBRC 13755.</title>
        <authorList>
            <person name="Hosoyama A."/>
            <person name="Uohara A."/>
            <person name="Ohji S."/>
            <person name="Ichikawa N."/>
        </authorList>
    </citation>
    <scope>NUCLEOTIDE SEQUENCE [LARGE SCALE GENOMIC DNA]</scope>
    <source>
        <strain evidence="7 8">NBRC 13755</strain>
    </source>
</reference>
<feature type="binding site" evidence="5">
    <location>
        <position position="153"/>
    </location>
    <ligand>
        <name>S-adenosyl-L-methionine</name>
        <dbReference type="ChEBI" id="CHEBI:59789"/>
    </ligand>
</feature>
<keyword evidence="3 5" id="KW-0831">Ubiquinone biosynthesis</keyword>
<dbReference type="GO" id="GO:0102208">
    <property type="term" value="F:2-polyprenyl-6-hydroxyphenol methylase activity"/>
    <property type="evidence" value="ECO:0007669"/>
    <property type="project" value="UniProtKB-EC"/>
</dbReference>
<protein>
    <recommendedName>
        <fullName evidence="5">Ubiquinone biosynthesis O-methyltransferase</fullName>
    </recommendedName>
    <alternativeName>
        <fullName evidence="5">2-polyprenyl-6-hydroxyphenol methylase</fullName>
        <ecNumber evidence="5">2.1.1.222</ecNumber>
    </alternativeName>
    <alternativeName>
        <fullName evidence="5">3-demethylubiquinone 3-O-methyltransferase</fullName>
        <ecNumber evidence="5">2.1.1.64</ecNumber>
    </alternativeName>
</protein>
<keyword evidence="1 5" id="KW-0489">Methyltransferase</keyword>
<feature type="region of interest" description="Disordered" evidence="6">
    <location>
        <begin position="1"/>
        <end position="26"/>
    </location>
</feature>
<dbReference type="GO" id="GO:0061542">
    <property type="term" value="F:3-demethylubiquinol 3-O-methyltransferase activity"/>
    <property type="evidence" value="ECO:0007669"/>
    <property type="project" value="UniProtKB-UniRule"/>
</dbReference>
<evidence type="ECO:0000256" key="4">
    <source>
        <dbReference type="ARBA" id="ARBA00022691"/>
    </source>
</evidence>
<comment type="similarity">
    <text evidence="5">Belongs to the methyltransferase superfamily. UbiG/COQ3 family.</text>
</comment>
<comment type="function">
    <text evidence="5">O-methyltransferase that catalyzes the 2 O-methylation steps in the ubiquinone biosynthetic pathway.</text>
</comment>
<evidence type="ECO:0000256" key="2">
    <source>
        <dbReference type="ARBA" id="ARBA00022679"/>
    </source>
</evidence>
<comment type="catalytic activity">
    <reaction evidence="5">
        <text>a 3-demethylubiquinol + S-adenosyl-L-methionine = a ubiquinol + S-adenosyl-L-homocysteine + H(+)</text>
        <dbReference type="Rhea" id="RHEA:44380"/>
        <dbReference type="Rhea" id="RHEA-COMP:9566"/>
        <dbReference type="Rhea" id="RHEA-COMP:10914"/>
        <dbReference type="ChEBI" id="CHEBI:15378"/>
        <dbReference type="ChEBI" id="CHEBI:17976"/>
        <dbReference type="ChEBI" id="CHEBI:57856"/>
        <dbReference type="ChEBI" id="CHEBI:59789"/>
        <dbReference type="ChEBI" id="CHEBI:84422"/>
        <dbReference type="EC" id="2.1.1.64"/>
    </reaction>
</comment>
<keyword evidence="7" id="KW-0830">Ubiquinone</keyword>
<comment type="catalytic activity">
    <reaction evidence="5">
        <text>a 3-(all-trans-polyprenyl)benzene-1,2-diol + S-adenosyl-L-methionine = a 2-methoxy-6-(all-trans-polyprenyl)phenol + S-adenosyl-L-homocysteine + H(+)</text>
        <dbReference type="Rhea" id="RHEA:31411"/>
        <dbReference type="Rhea" id="RHEA-COMP:9550"/>
        <dbReference type="Rhea" id="RHEA-COMP:9551"/>
        <dbReference type="ChEBI" id="CHEBI:15378"/>
        <dbReference type="ChEBI" id="CHEBI:57856"/>
        <dbReference type="ChEBI" id="CHEBI:59789"/>
        <dbReference type="ChEBI" id="CHEBI:62729"/>
        <dbReference type="ChEBI" id="CHEBI:62731"/>
        <dbReference type="EC" id="2.1.1.222"/>
    </reaction>
</comment>
<dbReference type="InterPro" id="IPR029063">
    <property type="entry name" value="SAM-dependent_MTases_sf"/>
</dbReference>
<dbReference type="Gene3D" id="3.40.50.150">
    <property type="entry name" value="Vaccinia Virus protein VP39"/>
    <property type="match status" value="1"/>
</dbReference>
<dbReference type="UniPathway" id="UPA00232"/>
<comment type="pathway">
    <text evidence="5">Cofactor biosynthesis; ubiquinone biosynthesis.</text>
</comment>
<keyword evidence="8" id="KW-1185">Reference proteome</keyword>
<keyword evidence="2 5" id="KW-0808">Transferase</keyword>
<evidence type="ECO:0000256" key="6">
    <source>
        <dbReference type="SAM" id="MobiDB-lite"/>
    </source>
</evidence>
<dbReference type="NCBIfam" id="TIGR01983">
    <property type="entry name" value="UbiG"/>
    <property type="match status" value="1"/>
</dbReference>
<name>A0A4Y3TNC7_9PROT</name>
<evidence type="ECO:0000256" key="3">
    <source>
        <dbReference type="ARBA" id="ARBA00022688"/>
    </source>
</evidence>
<proteinExistence type="inferred from homology"/>
<feature type="binding site" evidence="5">
    <location>
        <position position="84"/>
    </location>
    <ligand>
        <name>S-adenosyl-L-methionine</name>
        <dbReference type="ChEBI" id="CHEBI:59789"/>
    </ligand>
</feature>
<dbReference type="AlphaFoldDB" id="A0A4Y3TNC7"/>
<evidence type="ECO:0000256" key="1">
    <source>
        <dbReference type="ARBA" id="ARBA00022603"/>
    </source>
</evidence>
<dbReference type="SUPFAM" id="SSF53335">
    <property type="entry name" value="S-adenosyl-L-methionine-dependent methyltransferases"/>
    <property type="match status" value="1"/>
</dbReference>
<gene>
    <name evidence="5 7" type="primary">ubiG</name>
    <name evidence="7" type="ORF">APE01nite_03180</name>
</gene>